<evidence type="ECO:0000256" key="3">
    <source>
        <dbReference type="RuleBase" id="RU000363"/>
    </source>
</evidence>
<sequence length="271" mass="28560">MGALAALLRPPNAPIRGWRGRRVWIVGASSGIGAALARTLAARGARLALSARGREALEKVAADCGAAMDGEPALVEPLDLTRAEDFAAVRDRLLARWGGLDLVVLNAGTYRPARAWELTPAAIRDTMNTNLIGPMDAVAALAPTLCAQGEGAIALVGSVAGYGGLPKATVYGPSKAALANFAETLHLDLAPRGVSVFLISPGFVATPLTAANDFHMPALQTPAQAAEAIVAGFARGAFEIHFPRRFTMVLRLLRWLPRRLYFPLVRKVTGL</sequence>
<proteinExistence type="inferred from homology"/>
<evidence type="ECO:0000256" key="2">
    <source>
        <dbReference type="ARBA" id="ARBA00023002"/>
    </source>
</evidence>
<reference evidence="5 6" key="1">
    <citation type="journal article" date="2020" name="Biotechnol. Biofuels">
        <title>New insights from the biogas microbiome by comprehensive genome-resolved metagenomics of nearly 1600 species originating from multiple anaerobic digesters.</title>
        <authorList>
            <person name="Campanaro S."/>
            <person name="Treu L."/>
            <person name="Rodriguez-R L.M."/>
            <person name="Kovalovszki A."/>
            <person name="Ziels R.M."/>
            <person name="Maus I."/>
            <person name="Zhu X."/>
            <person name="Kougias P.G."/>
            <person name="Basile A."/>
            <person name="Luo G."/>
            <person name="Schluter A."/>
            <person name="Konstantinidis K.T."/>
            <person name="Angelidaki I."/>
        </authorList>
    </citation>
    <scope>NUCLEOTIDE SEQUENCE [LARGE SCALE GENOMIC DNA]</scope>
    <source>
        <strain evidence="5">AS06rmzACSIP_256</strain>
    </source>
</reference>
<dbReference type="PRINTS" id="PR00081">
    <property type="entry name" value="GDHRDH"/>
</dbReference>
<dbReference type="SUPFAM" id="SSF51735">
    <property type="entry name" value="NAD(P)-binding Rossmann-fold domains"/>
    <property type="match status" value="1"/>
</dbReference>
<protein>
    <submittedName>
        <fullName evidence="5">SDR family NAD(P)-dependent oxidoreductase</fullName>
    </submittedName>
</protein>
<dbReference type="Pfam" id="PF00106">
    <property type="entry name" value="adh_short"/>
    <property type="match status" value="1"/>
</dbReference>
<comment type="similarity">
    <text evidence="1 3">Belongs to the short-chain dehydrogenases/reductases (SDR) family.</text>
</comment>
<evidence type="ECO:0000313" key="5">
    <source>
        <dbReference type="EMBL" id="NLF54015.1"/>
    </source>
</evidence>
<dbReference type="PRINTS" id="PR00080">
    <property type="entry name" value="SDRFAMILY"/>
</dbReference>
<dbReference type="GO" id="GO:0016020">
    <property type="term" value="C:membrane"/>
    <property type="evidence" value="ECO:0007669"/>
    <property type="project" value="TreeGrafter"/>
</dbReference>
<gene>
    <name evidence="5" type="ORF">GX576_06390</name>
</gene>
<feature type="domain" description="Ketoreductase" evidence="4">
    <location>
        <begin position="21"/>
        <end position="202"/>
    </location>
</feature>
<comment type="caution">
    <text evidence="5">The sequence shown here is derived from an EMBL/GenBank/DDBJ whole genome shotgun (WGS) entry which is preliminary data.</text>
</comment>
<keyword evidence="2" id="KW-0560">Oxidoreductase</keyword>
<dbReference type="AlphaFoldDB" id="A0A7X7LVB2"/>
<dbReference type="EMBL" id="JAAYYV010000169">
    <property type="protein sequence ID" value="NLF54015.1"/>
    <property type="molecule type" value="Genomic_DNA"/>
</dbReference>
<evidence type="ECO:0000259" key="4">
    <source>
        <dbReference type="SMART" id="SM00822"/>
    </source>
</evidence>
<dbReference type="PANTHER" id="PTHR44196">
    <property type="entry name" value="DEHYDROGENASE/REDUCTASE SDR FAMILY MEMBER 7B"/>
    <property type="match status" value="1"/>
</dbReference>
<dbReference type="GO" id="GO:0016491">
    <property type="term" value="F:oxidoreductase activity"/>
    <property type="evidence" value="ECO:0007669"/>
    <property type="project" value="UniProtKB-KW"/>
</dbReference>
<accession>A0A7X7LVB2</accession>
<dbReference type="Gene3D" id="3.40.50.720">
    <property type="entry name" value="NAD(P)-binding Rossmann-like Domain"/>
    <property type="match status" value="1"/>
</dbReference>
<dbReference type="SMART" id="SM00822">
    <property type="entry name" value="PKS_KR"/>
    <property type="match status" value="1"/>
</dbReference>
<dbReference type="InterPro" id="IPR057326">
    <property type="entry name" value="KR_dom"/>
</dbReference>
<organism evidence="5 6">
    <name type="scientific">Thauera phenolivorans</name>
    <dbReference type="NCBI Taxonomy" id="1792543"/>
    <lineage>
        <taxon>Bacteria</taxon>
        <taxon>Pseudomonadati</taxon>
        <taxon>Pseudomonadota</taxon>
        <taxon>Betaproteobacteria</taxon>
        <taxon>Rhodocyclales</taxon>
        <taxon>Zoogloeaceae</taxon>
        <taxon>Thauera</taxon>
    </lineage>
</organism>
<dbReference type="PANTHER" id="PTHR44196:SF1">
    <property type="entry name" value="DEHYDROGENASE_REDUCTASE SDR FAMILY MEMBER 7B"/>
    <property type="match status" value="1"/>
</dbReference>
<dbReference type="InterPro" id="IPR002347">
    <property type="entry name" value="SDR_fam"/>
</dbReference>
<dbReference type="InterPro" id="IPR036291">
    <property type="entry name" value="NAD(P)-bd_dom_sf"/>
</dbReference>
<dbReference type="Proteomes" id="UP000536534">
    <property type="component" value="Unassembled WGS sequence"/>
</dbReference>
<name>A0A7X7LVB2_9RHOO</name>
<evidence type="ECO:0000313" key="6">
    <source>
        <dbReference type="Proteomes" id="UP000536534"/>
    </source>
</evidence>
<evidence type="ECO:0000256" key="1">
    <source>
        <dbReference type="ARBA" id="ARBA00006484"/>
    </source>
</evidence>